<dbReference type="HOGENOM" id="CLU_079055_0_0_6"/>
<dbReference type="InterPro" id="IPR010982">
    <property type="entry name" value="Lambda_DNA-bd_dom_sf"/>
</dbReference>
<gene>
    <name evidence="3" type="ORF">G925_02720</name>
</gene>
<dbReference type="AlphaFoldDB" id="A0A0E2L0I3"/>
<protein>
    <submittedName>
        <fullName evidence="3">Uncharacterized protein</fullName>
    </submittedName>
</protein>
<sequence length="210" mass="23251">MLNIRMGSDTGGKAAIERLLEAYGFTTKQALSEHLNVSKSTMANRVLRDSFPADWIIQCALETGVSLLWLATGQGSMKEGYESEKRSHNENKQAIKPLSKLITPSIPKGTLENGQLSIDEEIFLDHSILPADYEESMFLETPTDCYLIDKSVKQVSNGFWLINIDGMIIIAKIMRIPGNKIVVNQDEASFECSADDVEVIGRAVKVIKSI</sequence>
<feature type="domain" description="Bacteriophage CI repressor C-terminal" evidence="2">
    <location>
        <begin position="106"/>
        <end position="204"/>
    </location>
</feature>
<dbReference type="GO" id="GO:0051259">
    <property type="term" value="P:protein complex oligomerization"/>
    <property type="evidence" value="ECO:0007669"/>
    <property type="project" value="InterPro"/>
</dbReference>
<dbReference type="Proteomes" id="UP000016035">
    <property type="component" value="Unassembled WGS sequence"/>
</dbReference>
<name>A0A0E2L0I3_ECOU3</name>
<dbReference type="Gene3D" id="1.10.260.40">
    <property type="entry name" value="lambda repressor-like DNA-binding domains"/>
    <property type="match status" value="1"/>
</dbReference>
<dbReference type="Gene3D" id="2.10.109.10">
    <property type="entry name" value="Umud Fragment, subunit A"/>
    <property type="match status" value="1"/>
</dbReference>
<reference evidence="4" key="1">
    <citation type="submission" date="2013-07" db="EMBL/GenBank/DDBJ databases">
        <title>The genome sequence of Escherichia coli UMEA 3162-1.</title>
        <authorList>
            <consortium name="The Broad Institute Genome Sequencing Platform"/>
            <consortium name="The Broad Institute Genome Sequencing Center for Infectious Disease"/>
            <person name="Feldgarden M."/>
            <person name="Frimodt-Moller N."/>
            <person name="Leihof R.F."/>
            <person name="Rasmussen L."/>
            <person name="Young S.K."/>
            <person name="Zeng Q."/>
            <person name="Gargeya S."/>
            <person name="Abouelleil A."/>
            <person name="Alvarado L."/>
            <person name="Berlin A.M."/>
            <person name="Chapman S.B."/>
            <person name="Gainer-Dewar J."/>
            <person name="Goldberg J."/>
            <person name="Gnerre S."/>
            <person name="Griggs A."/>
            <person name="Gujja S."/>
            <person name="Hansen M."/>
            <person name="Howarth C."/>
            <person name="Imamovic A."/>
            <person name="Larimer J."/>
            <person name="McCowan C."/>
            <person name="Murphy C."/>
            <person name="Pearson M."/>
            <person name="Poon T."/>
            <person name="Priest M."/>
            <person name="Roberts A."/>
            <person name="Saif S."/>
            <person name="Shea T."/>
            <person name="Sykes S."/>
            <person name="Wortman J."/>
            <person name="Nusbaum C."/>
            <person name="Birren B."/>
        </authorList>
    </citation>
    <scope>NUCLEOTIDE SEQUENCE [LARGE SCALE GENOMIC DNA]</scope>
    <source>
        <strain evidence="4">UMEA 3162-1</strain>
    </source>
</reference>
<dbReference type="Pfam" id="PF16452">
    <property type="entry name" value="Phage_CI_C"/>
    <property type="match status" value="1"/>
</dbReference>
<accession>A0A0E2L0I3</accession>
<organism evidence="3 4">
    <name type="scientific">Escherichia coli (strain UMEA 3162-1)</name>
    <dbReference type="NCBI Taxonomy" id="1281200"/>
    <lineage>
        <taxon>Bacteria</taxon>
        <taxon>Pseudomonadati</taxon>
        <taxon>Pseudomonadota</taxon>
        <taxon>Gammaproteobacteria</taxon>
        <taxon>Enterobacterales</taxon>
        <taxon>Enterobacteriaceae</taxon>
        <taxon>Escherichia</taxon>
    </lineage>
</organism>
<dbReference type="GO" id="GO:0003677">
    <property type="term" value="F:DNA binding"/>
    <property type="evidence" value="ECO:0007669"/>
    <property type="project" value="InterPro"/>
</dbReference>
<dbReference type="InterPro" id="IPR010744">
    <property type="entry name" value="Phage_CI_N"/>
</dbReference>
<proteinExistence type="predicted"/>
<dbReference type="PATRIC" id="fig|1281200.3.peg.2817"/>
<evidence type="ECO:0000259" key="2">
    <source>
        <dbReference type="Pfam" id="PF16452"/>
    </source>
</evidence>
<comment type="caution">
    <text evidence="3">The sequence shown here is derived from an EMBL/GenBank/DDBJ whole genome shotgun (WGS) entry which is preliminary data.</text>
</comment>
<dbReference type="RefSeq" id="WP_000932272.1">
    <property type="nucleotide sequence ID" value="NZ_KE701777.1"/>
</dbReference>
<evidence type="ECO:0000313" key="4">
    <source>
        <dbReference type="Proteomes" id="UP000016035"/>
    </source>
</evidence>
<dbReference type="Pfam" id="PF07022">
    <property type="entry name" value="Phage_CI_repr"/>
    <property type="match status" value="1"/>
</dbReference>
<dbReference type="GO" id="GO:0045892">
    <property type="term" value="P:negative regulation of DNA-templated transcription"/>
    <property type="evidence" value="ECO:0007669"/>
    <property type="project" value="InterPro"/>
</dbReference>
<evidence type="ECO:0000313" key="3">
    <source>
        <dbReference type="EMBL" id="EQX25420.1"/>
    </source>
</evidence>
<evidence type="ECO:0000259" key="1">
    <source>
        <dbReference type="Pfam" id="PF07022"/>
    </source>
</evidence>
<feature type="domain" description="Bacteriophage CI repressor N-terminal" evidence="1">
    <location>
        <begin position="14"/>
        <end position="78"/>
    </location>
</feature>
<dbReference type="InterPro" id="IPR032499">
    <property type="entry name" value="Phage_CI_C"/>
</dbReference>
<dbReference type="EMBL" id="AWBU01000022">
    <property type="protein sequence ID" value="EQX25420.1"/>
    <property type="molecule type" value="Genomic_DNA"/>
</dbReference>